<organism evidence="1 2">
    <name type="scientific">Penicillium antarcticum</name>
    <dbReference type="NCBI Taxonomy" id="416450"/>
    <lineage>
        <taxon>Eukaryota</taxon>
        <taxon>Fungi</taxon>
        <taxon>Dikarya</taxon>
        <taxon>Ascomycota</taxon>
        <taxon>Pezizomycotina</taxon>
        <taxon>Eurotiomycetes</taxon>
        <taxon>Eurotiomycetidae</taxon>
        <taxon>Eurotiales</taxon>
        <taxon>Aspergillaceae</taxon>
        <taxon>Penicillium</taxon>
    </lineage>
</organism>
<proteinExistence type="predicted"/>
<evidence type="ECO:0000313" key="2">
    <source>
        <dbReference type="Proteomes" id="UP000191672"/>
    </source>
</evidence>
<name>A0A1V6QL14_9EURO</name>
<sequence>MAHVQNTQNYSQVIPRAGHFTEYPTVKVFPYENQRKSLAYTQLKTPKGKLGEEEVEPGYVRPIIDEHTVIQSVLYQPSLPPRLTAWSQTSCCEPERQKQSFYAFSGSLSIMNFWRIWSLRRAVI</sequence>
<dbReference type="AlphaFoldDB" id="A0A1V6QL14"/>
<dbReference type="EMBL" id="MDYN01000002">
    <property type="protein sequence ID" value="OQD89914.1"/>
    <property type="molecule type" value="Genomic_DNA"/>
</dbReference>
<accession>A0A1V6QL14</accession>
<keyword evidence="2" id="KW-1185">Reference proteome</keyword>
<reference evidence="2" key="1">
    <citation type="journal article" date="2017" name="Nat. Microbiol.">
        <title>Global analysis of biosynthetic gene clusters reveals vast potential of secondary metabolite production in Penicillium species.</title>
        <authorList>
            <person name="Nielsen J.C."/>
            <person name="Grijseels S."/>
            <person name="Prigent S."/>
            <person name="Ji B."/>
            <person name="Dainat J."/>
            <person name="Nielsen K.F."/>
            <person name="Frisvad J.C."/>
            <person name="Workman M."/>
            <person name="Nielsen J."/>
        </authorList>
    </citation>
    <scope>NUCLEOTIDE SEQUENCE [LARGE SCALE GENOMIC DNA]</scope>
    <source>
        <strain evidence="2">IBT 31811</strain>
    </source>
</reference>
<gene>
    <name evidence="1" type="ORF">PENANT_c002G00716</name>
</gene>
<evidence type="ECO:0000313" key="1">
    <source>
        <dbReference type="EMBL" id="OQD89914.1"/>
    </source>
</evidence>
<dbReference type="Proteomes" id="UP000191672">
    <property type="component" value="Unassembled WGS sequence"/>
</dbReference>
<protein>
    <submittedName>
        <fullName evidence="1">Uncharacterized protein</fullName>
    </submittedName>
</protein>
<comment type="caution">
    <text evidence="1">The sequence shown here is derived from an EMBL/GenBank/DDBJ whole genome shotgun (WGS) entry which is preliminary data.</text>
</comment>